<comment type="caution">
    <text evidence="2">The sequence shown here is derived from an EMBL/GenBank/DDBJ whole genome shotgun (WGS) entry which is preliminary data.</text>
</comment>
<keyword evidence="3" id="KW-1185">Reference proteome</keyword>
<dbReference type="Proteomes" id="UP001152519">
    <property type="component" value="Unassembled WGS sequence"/>
</dbReference>
<evidence type="ECO:0000313" key="3">
    <source>
        <dbReference type="Proteomes" id="UP001152519"/>
    </source>
</evidence>
<evidence type="ECO:0000256" key="1">
    <source>
        <dbReference type="SAM" id="MobiDB-lite"/>
    </source>
</evidence>
<organism evidence="2 3">
    <name type="scientific">Actinacidiphila cocklensis</name>
    <dbReference type="NCBI Taxonomy" id="887465"/>
    <lineage>
        <taxon>Bacteria</taxon>
        <taxon>Bacillati</taxon>
        <taxon>Actinomycetota</taxon>
        <taxon>Actinomycetes</taxon>
        <taxon>Kitasatosporales</taxon>
        <taxon>Streptomycetaceae</taxon>
        <taxon>Actinacidiphila</taxon>
    </lineage>
</organism>
<feature type="region of interest" description="Disordered" evidence="1">
    <location>
        <begin position="1"/>
        <end position="32"/>
    </location>
</feature>
<dbReference type="AlphaFoldDB" id="A0A9W4GTB7"/>
<sequence>MPHGVAQRPRIAKQRLGPLDEVGIGHPSPDLDRGHRVLREADEAAELLPAQAGVFA</sequence>
<gene>
    <name evidence="2" type="ORF">SCOCK_340057</name>
</gene>
<proteinExistence type="predicted"/>
<dbReference type="EMBL" id="CAJSLV010000064">
    <property type="protein sequence ID" value="CAG6395633.1"/>
    <property type="molecule type" value="Genomic_DNA"/>
</dbReference>
<accession>A0A9W4GTB7</accession>
<name>A0A9W4GTB7_9ACTN</name>
<evidence type="ECO:0000313" key="2">
    <source>
        <dbReference type="EMBL" id="CAG6395633.1"/>
    </source>
</evidence>
<protein>
    <submittedName>
        <fullName evidence="2">Uncharacterized protein</fullName>
    </submittedName>
</protein>
<reference evidence="2" key="1">
    <citation type="submission" date="2021-05" db="EMBL/GenBank/DDBJ databases">
        <authorList>
            <person name="Arsene-Ploetze F."/>
        </authorList>
    </citation>
    <scope>NUCLEOTIDE SEQUENCE</scope>
    <source>
        <strain evidence="2">DSM 42138</strain>
    </source>
</reference>